<dbReference type="Gene3D" id="1.10.287.770">
    <property type="entry name" value="YojJ-like"/>
    <property type="match status" value="1"/>
</dbReference>
<evidence type="ECO:0000256" key="7">
    <source>
        <dbReference type="ARBA" id="ARBA00023053"/>
    </source>
</evidence>
<evidence type="ECO:0000256" key="10">
    <source>
        <dbReference type="ARBA" id="ARBA00023201"/>
    </source>
</evidence>
<keyword evidence="8 12" id="KW-0406">Ion transport</keyword>
<sequence length="595" mass="68955">MLQLICNTPTANMHERKYTIRQHNNAAFMYLLSVSHALQPCKCIFNHNTSLQRARKRNDCNTFCSRNSAVRNGTRKMNISSGRKRFSQYSSHRRYSDSSSRTSQRKSKEPASNGPFEWLIRPFQPIGTFVQLFLEQGAVHGLTHLGRPFLHVSERLLWLALIVIALYFSVALSFVSWDRYQTKGTVVAIEKDHYYWNTSMPSLTICPLKRIYPPLLTKYCNVNGITDEADQSELFLFLESLANSSYFNFGNIYHNEKVDELVEMLQILPENYMKLIYNLTRDLSQLDDPELRVRTQSNLEFLRTYQTLTEYGICYTSNSFISSNLTASLLLEGRSKPLDPFYSTRVVRDVRFGNLFDGDITYSFIGFEPPISIFYHSPYETLNIANFQPLTNEAQEFETFSIELVTDKEFREHTTISQRGCRFIDESNLTHYSIYTKGLCQQECRINLAYKLCGCIPHFYPNPAGPYEKTVCHYKQLIKCFPPYRKLLLEFKQDNNDQKGMSCYCEPNCVSSKVIIENRQVLKQTQKLIGSIGGLVVMKRYPLVRFSRQLLFTFTDLLVSIGGTAGFFLGFSVLGMVEIIYFFTLRLVWYIAGRR</sequence>
<evidence type="ECO:0000256" key="6">
    <source>
        <dbReference type="ARBA" id="ARBA00022989"/>
    </source>
</evidence>
<dbReference type="Proteomes" id="UP000069272">
    <property type="component" value="Chromosome 2L"/>
</dbReference>
<keyword evidence="3 12" id="KW-0813">Transport</keyword>
<keyword evidence="5 12" id="KW-0812">Transmembrane</keyword>
<organism evidence="15 16">
    <name type="scientific">Anopheles albimanus</name>
    <name type="common">New world malaria mosquito</name>
    <dbReference type="NCBI Taxonomy" id="7167"/>
    <lineage>
        <taxon>Eukaryota</taxon>
        <taxon>Metazoa</taxon>
        <taxon>Ecdysozoa</taxon>
        <taxon>Arthropoda</taxon>
        <taxon>Hexapoda</taxon>
        <taxon>Insecta</taxon>
        <taxon>Pterygota</taxon>
        <taxon>Neoptera</taxon>
        <taxon>Endopterygota</taxon>
        <taxon>Diptera</taxon>
        <taxon>Nematocera</taxon>
        <taxon>Culicoidea</taxon>
        <taxon>Culicidae</taxon>
        <taxon>Anophelinae</taxon>
        <taxon>Anopheles</taxon>
    </lineage>
</organism>
<comment type="similarity">
    <text evidence="2 12">Belongs to the amiloride-sensitive sodium channel (TC 1.A.6) family.</text>
</comment>
<keyword evidence="7" id="KW-0915">Sodium</keyword>
<feature type="transmembrane region" description="Helical" evidence="14">
    <location>
        <begin position="156"/>
        <end position="175"/>
    </location>
</feature>
<dbReference type="PANTHER" id="PTHR11690">
    <property type="entry name" value="AMILORIDE-SENSITIVE SODIUM CHANNEL-RELATED"/>
    <property type="match status" value="1"/>
</dbReference>
<dbReference type="EnsemblMetazoa" id="AALB000812-RA">
    <property type="protein sequence ID" value="AALB000812-PA"/>
    <property type="gene ID" value="AALB000812"/>
</dbReference>
<reference evidence="15 16" key="1">
    <citation type="journal article" date="2017" name="G3 (Bethesda)">
        <title>The Physical Genome Mapping of Anopheles albimanus Corrected Scaffold Misassemblies and Identified Interarm Rearrangements in Genus Anopheles.</title>
        <authorList>
            <person name="Artemov G.N."/>
            <person name="Peery A.N."/>
            <person name="Jiang X."/>
            <person name="Tu Z."/>
            <person name="Stegniy V.N."/>
            <person name="Sharakhova M.V."/>
            <person name="Sharakhov I.V."/>
        </authorList>
    </citation>
    <scope>NUCLEOTIDE SEQUENCE [LARGE SCALE GENOMIC DNA]</scope>
    <source>
        <strain evidence="15 16">ALBI9_A</strain>
    </source>
</reference>
<feature type="region of interest" description="Disordered" evidence="13">
    <location>
        <begin position="74"/>
        <end position="113"/>
    </location>
</feature>
<evidence type="ECO:0008006" key="17">
    <source>
        <dbReference type="Google" id="ProtNLM"/>
    </source>
</evidence>
<dbReference type="PANTHER" id="PTHR11690:SF179">
    <property type="entry name" value="PICKPOCKET 10"/>
    <property type="match status" value="1"/>
</dbReference>
<accession>A0A8W7JB47</accession>
<evidence type="ECO:0000313" key="15">
    <source>
        <dbReference type="EnsemblMetazoa" id="AALB000812-PA"/>
    </source>
</evidence>
<keyword evidence="9 14" id="KW-0472">Membrane</keyword>
<evidence type="ECO:0000256" key="4">
    <source>
        <dbReference type="ARBA" id="ARBA00022461"/>
    </source>
</evidence>
<evidence type="ECO:0000256" key="2">
    <source>
        <dbReference type="ARBA" id="ARBA00007193"/>
    </source>
</evidence>
<evidence type="ECO:0000256" key="9">
    <source>
        <dbReference type="ARBA" id="ARBA00023136"/>
    </source>
</evidence>
<keyword evidence="11 12" id="KW-0407">Ion channel</keyword>
<evidence type="ECO:0000313" key="16">
    <source>
        <dbReference type="Proteomes" id="UP000069272"/>
    </source>
</evidence>
<evidence type="ECO:0000256" key="11">
    <source>
        <dbReference type="ARBA" id="ARBA00023303"/>
    </source>
</evidence>
<dbReference type="GO" id="GO:0015280">
    <property type="term" value="F:ligand-gated sodium channel activity"/>
    <property type="evidence" value="ECO:0007669"/>
    <property type="project" value="TreeGrafter"/>
</dbReference>
<keyword evidence="4 12" id="KW-0894">Sodium channel</keyword>
<evidence type="ECO:0000256" key="13">
    <source>
        <dbReference type="SAM" id="MobiDB-lite"/>
    </source>
</evidence>
<evidence type="ECO:0000256" key="1">
    <source>
        <dbReference type="ARBA" id="ARBA00004141"/>
    </source>
</evidence>
<evidence type="ECO:0000256" key="3">
    <source>
        <dbReference type="ARBA" id="ARBA00022448"/>
    </source>
</evidence>
<evidence type="ECO:0000256" key="14">
    <source>
        <dbReference type="SAM" id="Phobius"/>
    </source>
</evidence>
<proteinExistence type="inferred from homology"/>
<keyword evidence="16" id="KW-1185">Reference proteome</keyword>
<keyword evidence="6 14" id="KW-1133">Transmembrane helix</keyword>
<evidence type="ECO:0000256" key="5">
    <source>
        <dbReference type="ARBA" id="ARBA00022692"/>
    </source>
</evidence>
<feature type="transmembrane region" description="Helical" evidence="14">
    <location>
        <begin position="550"/>
        <end position="569"/>
    </location>
</feature>
<dbReference type="AlphaFoldDB" id="A0A8W7JB47"/>
<reference evidence="15" key="2">
    <citation type="submission" date="2022-08" db="UniProtKB">
        <authorList>
            <consortium name="EnsemblMetazoa"/>
        </authorList>
    </citation>
    <scope>IDENTIFICATION</scope>
    <source>
        <strain evidence="15">STECLA/ALBI9_A</strain>
    </source>
</reference>
<protein>
    <recommendedName>
        <fullName evidence="17">Sodium channel protein Nach</fullName>
    </recommendedName>
</protein>
<dbReference type="InterPro" id="IPR001873">
    <property type="entry name" value="ENaC"/>
</dbReference>
<comment type="subcellular location">
    <subcellularLocation>
        <location evidence="1">Membrane</location>
        <topology evidence="1">Multi-pass membrane protein</topology>
    </subcellularLocation>
</comment>
<dbReference type="Pfam" id="PF00858">
    <property type="entry name" value="ASC"/>
    <property type="match status" value="1"/>
</dbReference>
<dbReference type="Gene3D" id="1.10.287.820">
    <property type="entry name" value="Acid-sensing ion channel domain"/>
    <property type="match status" value="1"/>
</dbReference>
<feature type="transmembrane region" description="Helical" evidence="14">
    <location>
        <begin position="575"/>
        <end position="592"/>
    </location>
</feature>
<keyword evidence="10 12" id="KW-0739">Sodium transport</keyword>
<dbReference type="GO" id="GO:0005886">
    <property type="term" value="C:plasma membrane"/>
    <property type="evidence" value="ECO:0007669"/>
    <property type="project" value="TreeGrafter"/>
</dbReference>
<evidence type="ECO:0000256" key="8">
    <source>
        <dbReference type="ARBA" id="ARBA00023065"/>
    </source>
</evidence>
<name>A0A8W7JB47_ANOAL</name>
<evidence type="ECO:0000256" key="12">
    <source>
        <dbReference type="RuleBase" id="RU000679"/>
    </source>
</evidence>